<accession>A0A2D0IXL1</accession>
<reference evidence="1 3" key="1">
    <citation type="journal article" date="2017" name="Nat. Microbiol.">
        <title>Natural product diversity associated with the nematode symbionts Photorhabdus and Xenorhabdus.</title>
        <authorList>
            <person name="Tobias N.J."/>
            <person name="Wolff H."/>
            <person name="Djahanschiri B."/>
            <person name="Grundmann F."/>
            <person name="Kronenwerth M."/>
            <person name="Shi Y.M."/>
            <person name="Simonyi S."/>
            <person name="Grun P."/>
            <person name="Shapiro-Ilan D."/>
            <person name="Pidot S.J."/>
            <person name="Stinear T.P."/>
            <person name="Ebersberger I."/>
            <person name="Bode H.B."/>
        </authorList>
    </citation>
    <scope>NUCLEOTIDE SEQUENCE [LARGE SCALE GENOMIC DNA]</scope>
    <source>
        <strain evidence="1 3">DSM 16337</strain>
    </source>
</reference>
<evidence type="ECO:0000313" key="3">
    <source>
        <dbReference type="Proteomes" id="UP000225605"/>
    </source>
</evidence>
<dbReference type="RefSeq" id="WP_099130980.1">
    <property type="nucleotide sequence ID" value="NZ_CAWNOJ010000031.1"/>
</dbReference>
<dbReference type="InterPro" id="IPR007670">
    <property type="entry name" value="DUF596"/>
</dbReference>
<reference evidence="2 4" key="2">
    <citation type="submission" date="2018-09" db="EMBL/GenBank/DDBJ databases">
        <title>Genomic Encyclopedia of Archaeal and Bacterial Type Strains, Phase II (KMG-II): from individual species to whole genera.</title>
        <authorList>
            <person name="Goeker M."/>
        </authorList>
    </citation>
    <scope>NUCLEOTIDE SEQUENCE [LARGE SCALE GENOMIC DNA]</scope>
    <source>
        <strain evidence="2 4">DSM 16337</strain>
    </source>
</reference>
<evidence type="ECO:0000313" key="4">
    <source>
        <dbReference type="Proteomes" id="UP000283568"/>
    </source>
</evidence>
<organism evidence="1 3">
    <name type="scientific">Xenorhabdus ehlersii</name>
    <dbReference type="NCBI Taxonomy" id="290111"/>
    <lineage>
        <taxon>Bacteria</taxon>
        <taxon>Pseudomonadati</taxon>
        <taxon>Pseudomonadota</taxon>
        <taxon>Gammaproteobacteria</taxon>
        <taxon>Enterobacterales</taxon>
        <taxon>Morganellaceae</taxon>
        <taxon>Xenorhabdus</taxon>
    </lineage>
</organism>
<dbReference type="Gene3D" id="1.10.3510.10">
    <property type="entry name" value="NMB0513-like"/>
    <property type="match status" value="1"/>
</dbReference>
<dbReference type="Proteomes" id="UP000283568">
    <property type="component" value="Unassembled WGS sequence"/>
</dbReference>
<dbReference type="EMBL" id="RAQI01000001">
    <property type="protein sequence ID" value="RKE93160.1"/>
    <property type="molecule type" value="Genomic_DNA"/>
</dbReference>
<dbReference type="EMBL" id="NIBT01000002">
    <property type="protein sequence ID" value="PHM26634.1"/>
    <property type="molecule type" value="Genomic_DNA"/>
</dbReference>
<evidence type="ECO:0000313" key="2">
    <source>
        <dbReference type="EMBL" id="RKE93160.1"/>
    </source>
</evidence>
<dbReference type="InterPro" id="IPR023138">
    <property type="entry name" value="NMB0513-like_sf"/>
</dbReference>
<keyword evidence="4" id="KW-1185">Reference proteome</keyword>
<dbReference type="OrthoDB" id="5678714at2"/>
<proteinExistence type="predicted"/>
<dbReference type="Pfam" id="PF04591">
    <property type="entry name" value="DUF596"/>
    <property type="match status" value="1"/>
</dbReference>
<dbReference type="SUPFAM" id="SSF160472">
    <property type="entry name" value="NMB0513-like"/>
    <property type="match status" value="1"/>
</dbReference>
<gene>
    <name evidence="2" type="ORF">BDE27_0870</name>
    <name evidence="1" type="ORF">Xehl_00306</name>
</gene>
<comment type="caution">
    <text evidence="1">The sequence shown here is derived from an EMBL/GenBank/DDBJ whole genome shotgun (WGS) entry which is preliminary data.</text>
</comment>
<dbReference type="AlphaFoldDB" id="A0A2D0IXL1"/>
<sequence>MLFSESQYKLFLEGLEGCSPSLVWAAMEAKSFGKPDFSYKDKQDYFLEFLELLLKNGRIKLAKHGEFLAGTIDEQLTRFRVAFPETEEELYDGLWFVFEECPGGIVWILESGELYWT</sequence>
<name>A0A2D0IXL1_9GAMM</name>
<evidence type="ECO:0008006" key="5">
    <source>
        <dbReference type="Google" id="ProtNLM"/>
    </source>
</evidence>
<dbReference type="Proteomes" id="UP000225605">
    <property type="component" value="Unassembled WGS sequence"/>
</dbReference>
<protein>
    <recommendedName>
        <fullName evidence="5">DUF596 domain-containing protein</fullName>
    </recommendedName>
</protein>
<evidence type="ECO:0000313" key="1">
    <source>
        <dbReference type="EMBL" id="PHM26634.1"/>
    </source>
</evidence>